<evidence type="ECO:0000313" key="7">
    <source>
        <dbReference type="Proteomes" id="UP001365405"/>
    </source>
</evidence>
<gene>
    <name evidence="5" type="primary">flgI</name>
    <name evidence="6" type="ORF">AACH10_00080</name>
</gene>
<comment type="caution">
    <text evidence="6">The sequence shown here is derived from an EMBL/GenBank/DDBJ whole genome shotgun (WGS) entry which is preliminary data.</text>
</comment>
<evidence type="ECO:0000256" key="2">
    <source>
        <dbReference type="ARBA" id="ARBA00004117"/>
    </source>
</evidence>
<feature type="signal peptide" evidence="5">
    <location>
        <begin position="1"/>
        <end position="33"/>
    </location>
</feature>
<dbReference type="EMBL" id="JBBUTH010000001">
    <property type="protein sequence ID" value="MEK8048631.1"/>
    <property type="molecule type" value="Genomic_DNA"/>
</dbReference>
<keyword evidence="3 5" id="KW-0732">Signal</keyword>
<comment type="subunit">
    <text evidence="5">The basal body constitutes a major portion of the flagellar organelle and consists of four rings (L,P,S, and M) mounted on a central rod.</text>
</comment>
<accession>A0ABU9CCJ0</accession>
<evidence type="ECO:0000256" key="1">
    <source>
        <dbReference type="ARBA" id="ARBA00002591"/>
    </source>
</evidence>
<keyword evidence="4 5" id="KW-0975">Bacterial flagellum</keyword>
<sequence length="379" mass="38291" precursor="true">MTSSVFRPGSWLRRAALLVAVLAGVAAGGGAQAARIKELATVQGVRPNQLTGFGLVFGLDGTGDQSTQAPFTPQALAAYLQQNGITLPPGVQMQPKNLAAVVVTADLPAFAQPGQRIDVTVASAGNAKSLRGGTLLATALRGADGQIYAIAQGNLIVGGAGASAGGSKVQINHLSAGRVPEGGTVERSVPTQLSRGGYMQLDVSANDFTTARAVANAINAVKGAGTAQAMDGRVVRVRMPDTLSDPVGFVADIENLDVQLAKPAARVVLNARTGSVVLNESVTLGTCAVAHGALTVTVNATPQVSQPAPLSQGGQTVKTEKVDIAITQQGGALMQLPPGAKLADVVRALNALGATPQDLLAILQAMKTAGALNAEIEVI</sequence>
<keyword evidence="7" id="KW-1185">Reference proteome</keyword>
<dbReference type="PANTHER" id="PTHR30381">
    <property type="entry name" value="FLAGELLAR P-RING PERIPLASMIC PROTEIN FLGI"/>
    <property type="match status" value="1"/>
</dbReference>
<name>A0ABU9CCJ0_9BURK</name>
<protein>
    <recommendedName>
        <fullName evidence="5">Flagellar P-ring protein</fullName>
    </recommendedName>
    <alternativeName>
        <fullName evidence="5">Basal body P-ring protein</fullName>
    </alternativeName>
</protein>
<keyword evidence="6" id="KW-0969">Cilium</keyword>
<proteinExistence type="inferred from homology"/>
<evidence type="ECO:0000256" key="5">
    <source>
        <dbReference type="HAMAP-Rule" id="MF_00416"/>
    </source>
</evidence>
<feature type="chain" id="PRO_5044910865" description="Flagellar P-ring protein" evidence="5">
    <location>
        <begin position="34"/>
        <end position="379"/>
    </location>
</feature>
<dbReference type="PRINTS" id="PR01010">
    <property type="entry name" value="FLGPRINGFLGI"/>
</dbReference>
<comment type="subcellular location">
    <subcellularLocation>
        <location evidence="2 5">Bacterial flagellum basal body</location>
    </subcellularLocation>
</comment>
<dbReference type="NCBIfam" id="NF003676">
    <property type="entry name" value="PRK05303.1"/>
    <property type="match status" value="1"/>
</dbReference>
<dbReference type="RefSeq" id="WP_341408309.1">
    <property type="nucleotide sequence ID" value="NZ_JBBUTH010000001.1"/>
</dbReference>
<evidence type="ECO:0000313" key="6">
    <source>
        <dbReference type="EMBL" id="MEK8048631.1"/>
    </source>
</evidence>
<dbReference type="Pfam" id="PF02119">
    <property type="entry name" value="FlgI"/>
    <property type="match status" value="1"/>
</dbReference>
<organism evidence="6 7">
    <name type="scientific">Pseudaquabacterium inlustre</name>
    <dbReference type="NCBI Taxonomy" id="2984192"/>
    <lineage>
        <taxon>Bacteria</taxon>
        <taxon>Pseudomonadati</taxon>
        <taxon>Pseudomonadota</taxon>
        <taxon>Betaproteobacteria</taxon>
        <taxon>Burkholderiales</taxon>
        <taxon>Sphaerotilaceae</taxon>
        <taxon>Pseudaquabacterium</taxon>
    </lineage>
</organism>
<evidence type="ECO:0000256" key="4">
    <source>
        <dbReference type="ARBA" id="ARBA00023143"/>
    </source>
</evidence>
<reference evidence="6 7" key="1">
    <citation type="submission" date="2024-04" db="EMBL/GenBank/DDBJ databases">
        <title>Novel species of the genus Ideonella isolated from streams.</title>
        <authorList>
            <person name="Lu H."/>
        </authorList>
    </citation>
    <scope>NUCLEOTIDE SEQUENCE [LARGE SCALE GENOMIC DNA]</scope>
    <source>
        <strain evidence="6 7">DXS22W</strain>
    </source>
</reference>
<dbReference type="HAMAP" id="MF_00416">
    <property type="entry name" value="FlgI"/>
    <property type="match status" value="1"/>
</dbReference>
<evidence type="ECO:0000256" key="3">
    <source>
        <dbReference type="ARBA" id="ARBA00022729"/>
    </source>
</evidence>
<dbReference type="Proteomes" id="UP001365405">
    <property type="component" value="Unassembled WGS sequence"/>
</dbReference>
<dbReference type="InterPro" id="IPR001782">
    <property type="entry name" value="Flag_FlgI"/>
</dbReference>
<comment type="function">
    <text evidence="1 5">Assembles around the rod to form the L-ring and probably protects the motor/basal body from shearing forces during rotation.</text>
</comment>
<comment type="similarity">
    <text evidence="5">Belongs to the FlgI family.</text>
</comment>
<keyword evidence="6" id="KW-0282">Flagellum</keyword>
<dbReference type="PANTHER" id="PTHR30381:SF0">
    <property type="entry name" value="FLAGELLAR P-RING PROTEIN"/>
    <property type="match status" value="1"/>
</dbReference>
<keyword evidence="6" id="KW-0966">Cell projection</keyword>